<feature type="transmembrane region" description="Helical" evidence="9">
    <location>
        <begin position="548"/>
        <end position="564"/>
    </location>
</feature>
<evidence type="ECO:0000256" key="5">
    <source>
        <dbReference type="ARBA" id="ARBA00022840"/>
    </source>
</evidence>
<keyword evidence="7 9" id="KW-0472">Membrane</keyword>
<reference evidence="12" key="1">
    <citation type="submission" date="2021-03" db="EMBL/GenBank/DDBJ databases">
        <title>Revisited historic fungal species revealed as producer of novel bioactive compounds through whole genome sequencing and comparative genomics.</title>
        <authorList>
            <person name="Vignolle G.A."/>
            <person name="Hochenegger N."/>
            <person name="Mach R.L."/>
            <person name="Mach-Aigner A.R."/>
            <person name="Javad Rahimi M."/>
            <person name="Salim K.A."/>
            <person name="Chan C.M."/>
            <person name="Lim L.B.L."/>
            <person name="Cai F."/>
            <person name="Druzhinina I.S."/>
            <person name="U'Ren J.M."/>
            <person name="Derntl C."/>
        </authorList>
    </citation>
    <scope>NUCLEOTIDE SEQUENCE</scope>
    <source>
        <strain evidence="12">TUCIM 5799</strain>
    </source>
</reference>
<sequence>MTVDCPLAGISSSPQEHHSYNSLSSHTFKNYPTRDSHLRLVPRLMTVMNSLTLCADDTFGPAIKTADCRGGFDFTVTFENIILAGLPAALFITLTIFRILNLRHAKLRIRQNSLHASKLIFIAFFTALQITNLVLTAATPALRTRASLASAALSVLAAVTLGMLSHLEHVRSIKPSLIINLYLIVTVLLDAVRVRTHWLVAANKNSILATVMTSSLAVKFVILILEATGKRSFLPGSYGQFSLENTSGLFSRSSFWWLNSLLTSGHKRVLGSDDLPIIHEKLNSAHLSDRLKSVWDTCDQRKRYALARACVWSLRWEVFVIYIPKICYAALSIAQVYLIQNAVTFVQGSVSASTGYGLIGGFALVYIGLAVMMGWASHLSYRLMTMMRAQLTTVIYTKLLTLPISSTNESAAISLMGTDVQRIAETFWQLIIEALPSVAQLGVAVYLLYAQLGAVCVAPVLVTIISTGLSVFSAGIINSRQGAWLEAVQDRVNYTSEILGSIKSVKILGLISQLTQRIHNLRNIEIETSKKYRRVQSLNISLVNLPETFNTFVIFAAYALAAHLQKTGGLSVSQAITSLAALNLLSVPLATLLYAIPQGWSALGCFERIQQFLLQPSRTDQRTFPHVVANSISSQSDCDFELQGTTLARQNRITASAGTFGWSDATPRVVKVDTPVELTYGLTVLVGPVGSGKSTLLKGIIGETPKISGRVHISSPEVAYVDQSAWAMNGSIRDNIVAGTNLAFDEKWYRAVCHACVLDVDFREIPHGDMTLVGSKGVKLSGGQRQRLSIARALYSRKKLAVFDDVLAGLDLVTERLVFQRVFGHDGLLRKIGATVVLATHSVKHLSQADFILVLDENGTLIKHGTFFELNTTERYIHNLQLRLEEEPSDHSDRPLNDGSQGEFEQDATLHQALRLKLTKPEKLATGSSTNVWLNWWAEWNQNGGAPNLGYWLGILGLINIMAGTSMVGAVTFLWTFMIPQSGRNLHQSLLEAVRRAPLSFFSNTETGVLVNRFSQDLRYADMTIPGSIINMSFQLGTCLVSVALSATAVGFFAAILPVVFGLLYLIQNFYLRTSRQLRLLEIEASAPVFTHFIDSLAGLDIIRSYAWTEVYISKNVRLVDSSLKPYYLLLCIQRWLVLVLDLVVAGLAVVLVGMAVSLRSSISPGFLGLALVNMMGLSHSLTKLVQHWTNLETSLGAIARIKNFSETTPEEASPGETSNTLSSEWPHTGALIVEGLSACYGGKSSTALAILRLMSIISGRILLDNVDLTTIPGSVVRERLVCLTQDPFMFSGSLRLNIDPVGTASDESCVSALQRVGLWEILKNTVANPSFSNASCVLDARMSMEMLSHGQRQLFCLARAMLQQGKVLILDEPTSSVDAETDARMQDLIRTEFQHHTIIMIAHRLSSVLDFDKVAVLDHGNLVEFGKPAQLLMDGSSHFSKLYNSSTSS</sequence>
<evidence type="ECO:0000256" key="2">
    <source>
        <dbReference type="ARBA" id="ARBA00022448"/>
    </source>
</evidence>
<dbReference type="Gene3D" id="3.40.50.300">
    <property type="entry name" value="P-loop containing nucleotide triphosphate hydrolases"/>
    <property type="match status" value="2"/>
</dbReference>
<evidence type="ECO:0000256" key="6">
    <source>
        <dbReference type="ARBA" id="ARBA00022989"/>
    </source>
</evidence>
<feature type="transmembrane region" description="Helical" evidence="9">
    <location>
        <begin position="358"/>
        <end position="377"/>
    </location>
</feature>
<dbReference type="GO" id="GO:0016020">
    <property type="term" value="C:membrane"/>
    <property type="evidence" value="ECO:0007669"/>
    <property type="project" value="UniProtKB-SubCell"/>
</dbReference>
<feature type="transmembrane region" description="Helical" evidence="9">
    <location>
        <begin position="426"/>
        <end position="449"/>
    </location>
</feature>
<dbReference type="CDD" id="cd18580">
    <property type="entry name" value="ABC_6TM_ABCC_D2"/>
    <property type="match status" value="1"/>
</dbReference>
<gene>
    <name evidence="12" type="ORF">JX265_009949</name>
</gene>
<dbReference type="Proteomes" id="UP000829685">
    <property type="component" value="Unassembled WGS sequence"/>
</dbReference>
<feature type="domain" description="ABC transporter" evidence="10">
    <location>
        <begin position="1200"/>
        <end position="1445"/>
    </location>
</feature>
<evidence type="ECO:0000256" key="3">
    <source>
        <dbReference type="ARBA" id="ARBA00022692"/>
    </source>
</evidence>
<comment type="subcellular location">
    <subcellularLocation>
        <location evidence="1">Membrane</location>
        <topology evidence="1">Multi-pass membrane protein</topology>
    </subcellularLocation>
</comment>
<dbReference type="CDD" id="cd18579">
    <property type="entry name" value="ABC_6TM_ABCC_D1"/>
    <property type="match status" value="1"/>
</dbReference>
<dbReference type="Pfam" id="PF00005">
    <property type="entry name" value="ABC_tran"/>
    <property type="match status" value="2"/>
</dbReference>
<feature type="transmembrane region" description="Helical" evidence="9">
    <location>
        <begin position="1136"/>
        <end position="1157"/>
    </location>
</feature>
<dbReference type="InterPro" id="IPR036640">
    <property type="entry name" value="ABC1_TM_sf"/>
</dbReference>
<dbReference type="SUPFAM" id="SSF90123">
    <property type="entry name" value="ABC transporter transmembrane region"/>
    <property type="match status" value="2"/>
</dbReference>
<dbReference type="InterPro" id="IPR003439">
    <property type="entry name" value="ABC_transporter-like_ATP-bd"/>
</dbReference>
<keyword evidence="13" id="KW-1185">Reference proteome</keyword>
<feature type="transmembrane region" description="Helical" evidence="9">
    <location>
        <begin position="318"/>
        <end position="338"/>
    </location>
</feature>
<dbReference type="PROSITE" id="PS00211">
    <property type="entry name" value="ABC_TRANSPORTER_1"/>
    <property type="match status" value="2"/>
</dbReference>
<feature type="transmembrane region" description="Helical" evidence="9">
    <location>
        <begin position="456"/>
        <end position="477"/>
    </location>
</feature>
<dbReference type="InterPro" id="IPR050173">
    <property type="entry name" value="ABC_transporter_C-like"/>
</dbReference>
<feature type="transmembrane region" description="Helical" evidence="9">
    <location>
        <begin position="951"/>
        <end position="977"/>
    </location>
</feature>
<keyword evidence="4" id="KW-0547">Nucleotide-binding</keyword>
<dbReference type="InterPro" id="IPR056227">
    <property type="entry name" value="TMD0_ABC"/>
</dbReference>
<feature type="domain" description="ABC transporter" evidence="10">
    <location>
        <begin position="648"/>
        <end position="882"/>
    </location>
</feature>
<proteinExistence type="predicted"/>
<dbReference type="InterPro" id="IPR044746">
    <property type="entry name" value="ABCC_6TM_D1"/>
</dbReference>
<dbReference type="Pfam" id="PF00664">
    <property type="entry name" value="ABC_membrane"/>
    <property type="match status" value="2"/>
</dbReference>
<dbReference type="FunFam" id="1.20.1560.10:FF:000055">
    <property type="entry name" value="ABC multidrug transporter (Eurofung)"/>
    <property type="match status" value="1"/>
</dbReference>
<dbReference type="InterPro" id="IPR011527">
    <property type="entry name" value="ABC1_TM_dom"/>
</dbReference>
<dbReference type="Gene3D" id="1.20.1560.10">
    <property type="entry name" value="ABC transporter type 1, transmembrane domain"/>
    <property type="match status" value="2"/>
</dbReference>
<dbReference type="InterPro" id="IPR044726">
    <property type="entry name" value="ABCC_6TM_D2"/>
</dbReference>
<feature type="transmembrane region" description="Helical" evidence="9">
    <location>
        <begin position="576"/>
        <end position="596"/>
    </location>
</feature>
<dbReference type="PROSITE" id="PS50929">
    <property type="entry name" value="ABC_TM1F"/>
    <property type="match status" value="2"/>
</dbReference>
<dbReference type="InterPro" id="IPR003593">
    <property type="entry name" value="AAA+_ATPase"/>
</dbReference>
<evidence type="ECO:0000313" key="12">
    <source>
        <dbReference type="EMBL" id="KAI1860550.1"/>
    </source>
</evidence>
<feature type="domain" description="ABC transmembrane type-1" evidence="11">
    <location>
        <begin position="925"/>
        <end position="1194"/>
    </location>
</feature>
<evidence type="ECO:0000256" key="4">
    <source>
        <dbReference type="ARBA" id="ARBA00022741"/>
    </source>
</evidence>
<keyword evidence="2" id="KW-0813">Transport</keyword>
<feature type="transmembrane region" description="Helical" evidence="9">
    <location>
        <begin position="148"/>
        <end position="165"/>
    </location>
</feature>
<dbReference type="SUPFAM" id="SSF52540">
    <property type="entry name" value="P-loop containing nucleoside triphosphate hydrolases"/>
    <property type="match status" value="2"/>
</dbReference>
<dbReference type="GO" id="GO:0140359">
    <property type="term" value="F:ABC-type transporter activity"/>
    <property type="evidence" value="ECO:0007669"/>
    <property type="project" value="InterPro"/>
</dbReference>
<evidence type="ECO:0000313" key="13">
    <source>
        <dbReference type="Proteomes" id="UP000829685"/>
    </source>
</evidence>
<feature type="domain" description="ABC transmembrane type-1" evidence="11">
    <location>
        <begin position="326"/>
        <end position="598"/>
    </location>
</feature>
<dbReference type="InterPro" id="IPR027417">
    <property type="entry name" value="P-loop_NTPase"/>
</dbReference>
<evidence type="ECO:0000259" key="10">
    <source>
        <dbReference type="PROSITE" id="PS50893"/>
    </source>
</evidence>
<dbReference type="EMBL" id="JAFIMR010000031">
    <property type="protein sequence ID" value="KAI1860550.1"/>
    <property type="molecule type" value="Genomic_DNA"/>
</dbReference>
<dbReference type="SMART" id="SM00382">
    <property type="entry name" value="AAA"/>
    <property type="match status" value="2"/>
</dbReference>
<feature type="transmembrane region" description="Helical" evidence="9">
    <location>
        <begin position="177"/>
        <end position="194"/>
    </location>
</feature>
<dbReference type="GO" id="GO:0005524">
    <property type="term" value="F:ATP binding"/>
    <property type="evidence" value="ECO:0007669"/>
    <property type="project" value="UniProtKB-KW"/>
</dbReference>
<dbReference type="PANTHER" id="PTHR24223:SF399">
    <property type="entry name" value="ABC TRANSPORTER ATNG"/>
    <property type="match status" value="1"/>
</dbReference>
<keyword evidence="6 9" id="KW-1133">Transmembrane helix</keyword>
<evidence type="ECO:0000256" key="9">
    <source>
        <dbReference type="SAM" id="Phobius"/>
    </source>
</evidence>
<dbReference type="PANTHER" id="PTHR24223">
    <property type="entry name" value="ATP-BINDING CASSETTE SUB-FAMILY C"/>
    <property type="match status" value="1"/>
</dbReference>
<comment type="caution">
    <text evidence="12">The sequence shown here is derived from an EMBL/GenBank/DDBJ whole genome shotgun (WGS) entry which is preliminary data.</text>
</comment>
<dbReference type="FunFam" id="1.20.1560.10:FF:000066">
    <property type="entry name" value="ABC multidrug transporter (Eurofung)"/>
    <property type="match status" value="1"/>
</dbReference>
<keyword evidence="3 9" id="KW-0812">Transmembrane</keyword>
<feature type="transmembrane region" description="Helical" evidence="9">
    <location>
        <begin position="120"/>
        <end position="142"/>
    </location>
</feature>
<evidence type="ECO:0000256" key="7">
    <source>
        <dbReference type="ARBA" id="ARBA00023136"/>
    </source>
</evidence>
<evidence type="ECO:0000259" key="11">
    <source>
        <dbReference type="PROSITE" id="PS50929"/>
    </source>
</evidence>
<feature type="transmembrane region" description="Helical" evidence="9">
    <location>
        <begin position="81"/>
        <end position="100"/>
    </location>
</feature>
<accession>A0A9Q0AIY1</accession>
<name>A0A9Q0AIY1_9PEZI</name>
<feature type="transmembrane region" description="Helical" evidence="9">
    <location>
        <begin position="1051"/>
        <end position="1072"/>
    </location>
</feature>
<keyword evidence="5" id="KW-0067">ATP-binding</keyword>
<evidence type="ECO:0000256" key="1">
    <source>
        <dbReference type="ARBA" id="ARBA00004141"/>
    </source>
</evidence>
<keyword evidence="8" id="KW-0325">Glycoprotein</keyword>
<dbReference type="GO" id="GO:0016887">
    <property type="term" value="F:ATP hydrolysis activity"/>
    <property type="evidence" value="ECO:0007669"/>
    <property type="project" value="InterPro"/>
</dbReference>
<evidence type="ECO:0000256" key="8">
    <source>
        <dbReference type="ARBA" id="ARBA00023180"/>
    </source>
</evidence>
<protein>
    <submittedName>
        <fullName evidence="12">Uncharacterized protein</fullName>
    </submittedName>
</protein>
<organism evidence="12 13">
    <name type="scientific">Neoarthrinium moseri</name>
    <dbReference type="NCBI Taxonomy" id="1658444"/>
    <lineage>
        <taxon>Eukaryota</taxon>
        <taxon>Fungi</taxon>
        <taxon>Dikarya</taxon>
        <taxon>Ascomycota</taxon>
        <taxon>Pezizomycotina</taxon>
        <taxon>Sordariomycetes</taxon>
        <taxon>Xylariomycetidae</taxon>
        <taxon>Amphisphaeriales</taxon>
        <taxon>Apiosporaceae</taxon>
        <taxon>Neoarthrinium</taxon>
    </lineage>
</organism>
<feature type="transmembrane region" description="Helical" evidence="9">
    <location>
        <begin position="206"/>
        <end position="225"/>
    </location>
</feature>
<dbReference type="PROSITE" id="PS50893">
    <property type="entry name" value="ABC_TRANSPORTER_2"/>
    <property type="match status" value="2"/>
</dbReference>
<dbReference type="Pfam" id="PF24357">
    <property type="entry name" value="TMD0_ABC"/>
    <property type="match status" value="1"/>
</dbReference>
<dbReference type="InterPro" id="IPR017871">
    <property type="entry name" value="ABC_transporter-like_CS"/>
</dbReference>